<evidence type="ECO:0000313" key="2">
    <source>
        <dbReference type="Proteomes" id="UP000238916"/>
    </source>
</evidence>
<evidence type="ECO:0000313" key="1">
    <source>
        <dbReference type="EMBL" id="SPF53846.1"/>
    </source>
</evidence>
<dbReference type="Proteomes" id="UP000238916">
    <property type="component" value="Unassembled WGS sequence"/>
</dbReference>
<protein>
    <submittedName>
        <fullName evidence="1">Uncharacterized protein</fullName>
    </submittedName>
</protein>
<proteinExistence type="predicted"/>
<organism evidence="1 2">
    <name type="scientific">Candidatus Desulfosporosinus infrequens</name>
    <dbReference type="NCBI Taxonomy" id="2043169"/>
    <lineage>
        <taxon>Bacteria</taxon>
        <taxon>Bacillati</taxon>
        <taxon>Bacillota</taxon>
        <taxon>Clostridia</taxon>
        <taxon>Eubacteriales</taxon>
        <taxon>Desulfitobacteriaceae</taxon>
        <taxon>Desulfosporosinus</taxon>
    </lineage>
</organism>
<reference evidence="2" key="1">
    <citation type="submission" date="2018-02" db="EMBL/GenBank/DDBJ databases">
        <authorList>
            <person name="Hausmann B."/>
        </authorList>
    </citation>
    <scope>NUCLEOTIDE SEQUENCE [LARGE SCALE GENOMIC DNA]</scope>
    <source>
        <strain evidence="2">Peat soil MAG SbF1</strain>
    </source>
</reference>
<accession>A0A2U3LPS6</accession>
<dbReference type="AlphaFoldDB" id="A0A2U3LPS6"/>
<dbReference type="EMBL" id="OMOF01000675">
    <property type="protein sequence ID" value="SPF53846.1"/>
    <property type="molecule type" value="Genomic_DNA"/>
</dbReference>
<sequence length="47" mass="5610">MSNNNMSEREADVKVVSDLRQLKDEYYEMKVVSKLGEFKDNYHQIDI</sequence>
<name>A0A2U3LPS6_9FIRM</name>
<gene>
    <name evidence="1" type="ORF">SBF1_7060003</name>
</gene>